<reference evidence="8 9" key="1">
    <citation type="submission" date="2018-08" db="EMBL/GenBank/DDBJ databases">
        <title>Cellulomonas rhizosphaerae sp. nov., a novel actinomycete isolated from soil.</title>
        <authorList>
            <person name="Tian Y."/>
        </authorList>
    </citation>
    <scope>NUCLEOTIDE SEQUENCE [LARGE SCALE GENOMIC DNA]</scope>
    <source>
        <strain evidence="8 9">NEAU-TCZ24</strain>
    </source>
</reference>
<dbReference type="InterPro" id="IPR012878">
    <property type="entry name" value="Beta-AFase-like_GH127_cat"/>
</dbReference>
<evidence type="ECO:0000259" key="3">
    <source>
        <dbReference type="Pfam" id="PF12733"/>
    </source>
</evidence>
<evidence type="ECO:0000259" key="7">
    <source>
        <dbReference type="Pfam" id="PF20736"/>
    </source>
</evidence>
<dbReference type="InterPro" id="IPR032109">
    <property type="entry name" value="Big_3_5"/>
</dbReference>
<name>A0A413RKM0_9CELL</name>
<dbReference type="PROSITE" id="PS51318">
    <property type="entry name" value="TAT"/>
    <property type="match status" value="1"/>
</dbReference>
<dbReference type="PANTHER" id="PTHR31151">
    <property type="entry name" value="PROLINE-TRNA LIGASE (DUF1680)"/>
    <property type="match status" value="1"/>
</dbReference>
<dbReference type="InterPro" id="IPR013320">
    <property type="entry name" value="ConA-like_dom_sf"/>
</dbReference>
<dbReference type="Pfam" id="PF20620">
    <property type="entry name" value="DUF6805"/>
    <property type="match status" value="1"/>
</dbReference>
<dbReference type="Proteomes" id="UP000283374">
    <property type="component" value="Unassembled WGS sequence"/>
</dbReference>
<feature type="domain" description="Cadherin-like beta-sandwich-like" evidence="3">
    <location>
        <begin position="1196"/>
        <end position="1276"/>
    </location>
</feature>
<dbReference type="OrthoDB" id="9757939at2"/>
<dbReference type="InterPro" id="IPR046780">
    <property type="entry name" value="aBig_2"/>
</dbReference>
<keyword evidence="1" id="KW-0732">Signal</keyword>
<evidence type="ECO:0000259" key="6">
    <source>
        <dbReference type="Pfam" id="PF20620"/>
    </source>
</evidence>
<evidence type="ECO:0000313" key="9">
    <source>
        <dbReference type="Proteomes" id="UP000283374"/>
    </source>
</evidence>
<feature type="domain" description="Non-reducing end beta-L-arabinofuranosidase-like GH127 catalytic" evidence="2">
    <location>
        <begin position="365"/>
        <end position="776"/>
    </location>
</feature>
<dbReference type="Pfam" id="PF07944">
    <property type="entry name" value="Beta-AFase-like_GH127_cat"/>
    <property type="match status" value="1"/>
</dbReference>
<dbReference type="Pfam" id="PF16640">
    <property type="entry name" value="Big_3_5"/>
    <property type="match status" value="1"/>
</dbReference>
<dbReference type="PANTHER" id="PTHR31151:SF0">
    <property type="entry name" value="PROLINE-TRNA LIGASE (DUF1680)"/>
    <property type="match status" value="1"/>
</dbReference>
<evidence type="ECO:0008006" key="10">
    <source>
        <dbReference type="Google" id="ProtNLM"/>
    </source>
</evidence>
<dbReference type="GO" id="GO:0005975">
    <property type="term" value="P:carbohydrate metabolic process"/>
    <property type="evidence" value="ECO:0007669"/>
    <property type="project" value="UniProtKB-ARBA"/>
</dbReference>
<protein>
    <recommendedName>
        <fullName evidence="10">LamG-like jellyroll fold domain-containing protein</fullName>
    </recommendedName>
</protein>
<evidence type="ECO:0000259" key="5">
    <source>
        <dbReference type="Pfam" id="PF20578"/>
    </source>
</evidence>
<evidence type="ECO:0000313" key="8">
    <source>
        <dbReference type="EMBL" id="RHA39934.1"/>
    </source>
</evidence>
<feature type="domain" description="Bacterial Ig-like" evidence="4">
    <location>
        <begin position="1374"/>
        <end position="1460"/>
    </location>
</feature>
<dbReference type="Pfam" id="PF20736">
    <property type="entry name" value="Glyco_hydro127M"/>
    <property type="match status" value="1"/>
</dbReference>
<gene>
    <name evidence="8" type="ORF">D1825_10970</name>
</gene>
<dbReference type="Pfam" id="PF20578">
    <property type="entry name" value="aBig_2"/>
    <property type="match status" value="1"/>
</dbReference>
<feature type="domain" description="Non-reducing end beta-L-arabinofuranosidase-like GH127 middle" evidence="7">
    <location>
        <begin position="786"/>
        <end position="882"/>
    </location>
</feature>
<dbReference type="Gene3D" id="2.60.120.200">
    <property type="match status" value="1"/>
</dbReference>
<proteinExistence type="predicted"/>
<comment type="caution">
    <text evidence="8">The sequence shown here is derived from an EMBL/GenBank/DDBJ whole genome shotgun (WGS) entry which is preliminary data.</text>
</comment>
<dbReference type="Pfam" id="PF12733">
    <property type="entry name" value="Cadherin-like"/>
    <property type="match status" value="1"/>
</dbReference>
<evidence type="ECO:0000256" key="1">
    <source>
        <dbReference type="SAM" id="SignalP"/>
    </source>
</evidence>
<feature type="domain" description="Glycoside hydrolase GH146 substrate-binding" evidence="6">
    <location>
        <begin position="1034"/>
        <end position="1125"/>
    </location>
</feature>
<dbReference type="InterPro" id="IPR046544">
    <property type="entry name" value="GH146_SB_dom"/>
</dbReference>
<sequence>MTTHTRRALRRLVAIAAAVPMVAVGLVSPAGAATPSALGDPVLDLPFEGSLADASPLAHAVVAKGVGTYEFVEGVTAGSQALRLQGATYLDLGTSTALQPQDLTLSFWIKPTSWSGEQVITWNKAAWNSDGWYVASESDASPLVLSIGPASGQPYMVAATSTSRAQLMPVDEWTNITLTYDHASKDVKFYRNGLAIGTTVRYPVGGAATGVLGSSPTLPKTIGFNGPLYNGSYLAAALDQYEVFDDVANLADVTSLYEAGGRTIDRQAIAQADADALSVPESVSIGVVLPTTGSQGSDVLWESSDPDVLSTTGVVHQPAEGEPDAHVTLTARVRYLDGSPVTREFAVTVPASTTANLLRDSGLASVQLSDDYLRNASAKEQAYLLSLSSEKFLFEFYKVAGLTPTTTSGYGGWERSDTTNFRGHAFGHYLSALSQAYSGASDETTKAALLAQVEDAVEGLTTVQDAYASAHPASAGYVSAFRESILDKVQGTGSSDENVLVPWYILHKILAGLLDIHQYVGGATGDHALDVAEQLGEYVYRRVSALPNRTTLLSTEYGGMNDALYNLYDVTDNVHFKSAAEAFDETTLFRQLAAGTDVLSGKHANTTIPKLIGALKRYTVLTKSPERMASLTAQEVADLPMYRQAAENFWTIVVDHHTYVTGANSQAEHFHDPDSLYEFAAEQGDTGDAQTAETCNEYNMLKLSRELFKLTKDVKYANYYENTFINTVLGSQDPDTGMTTYFQPMGSGFERVYSLPFTEFWCCTGTGMENFSKLGDSMYFTDRGDVYVTLFFSSSFEYADRNLRLTQVAHLPNDDTVRFTVAAIDGGAVADHTTVRLRIPDWVAADPVVTLNGEVVEPTVSGGFVVLPDVAAGDEISYRLPMEVRVTATPDNASYVAFSYGAYVLSTGLGTKNLGATTSVGVAVRVSQRDDTAQDVITVPDAEAWLDGLAENAVRIEDSADGQVQVALRHTLDAQDMVFTPHYARHGERYGLYLNIEGPDSAEAQARIKRAKESLRDGEMSIDSITNFDANNFEADKGLKTGGTSGVGTWNGRQYRDAAGGGWFSYDLAIDPTAAHNYLRAMYYSGDSGRTFDVYVNDELLKTVQINNGAGTNVFYLDTKELPAKYLTIDDSTRWKKDVHGDLVLDAQGHKIPVVTVRFQSTGGLVGGVYGVYLTRSTEYDDVATLSGLSFDAGTLVPAFSPGVASYTLTVPTSTDAVELTATPHTGSGLVYVDGVLVDDTRPRSVPLVGSTTTIALRSWAQDHSTSTPYTVTVVRADPPVLSSDATLRTIGVDGKALVGFAPTTHAYTVGTASGSAAITAVANHAAARVTVSARSAAGVYTITVTAQDGSTATYAVTVTKAAVPPVSASASVAVRSSVAYGGAHVATVKVAGSKPATGTVTVTVRRGSTVVQTARAALAGSSAKVTIKRLPVGTYTVQAVYGGSATVTGSSSARATTKVVKVGATATTTLSRSSVTAKSSSAKGRTVVTVKVATATKVTATGKVRIRVVAGSKVVRTVTVTLTRGVATATVSKLPKRGTYAVRATYLGSSDVSADAAPSRTLRAV</sequence>
<dbReference type="Gene3D" id="2.60.40.10">
    <property type="entry name" value="Immunoglobulins"/>
    <property type="match status" value="1"/>
</dbReference>
<feature type="signal peptide" evidence="1">
    <location>
        <begin position="1"/>
        <end position="32"/>
    </location>
</feature>
<dbReference type="InterPro" id="IPR025883">
    <property type="entry name" value="Cadherin-like_domain"/>
</dbReference>
<organism evidence="8 9">
    <name type="scientific">Cellulomonas rhizosphaerae</name>
    <dbReference type="NCBI Taxonomy" id="2293719"/>
    <lineage>
        <taxon>Bacteria</taxon>
        <taxon>Bacillati</taxon>
        <taxon>Actinomycetota</taxon>
        <taxon>Actinomycetes</taxon>
        <taxon>Micrococcales</taxon>
        <taxon>Cellulomonadaceae</taxon>
        <taxon>Cellulomonas</taxon>
    </lineage>
</organism>
<evidence type="ECO:0000259" key="2">
    <source>
        <dbReference type="Pfam" id="PF07944"/>
    </source>
</evidence>
<keyword evidence="9" id="KW-1185">Reference proteome</keyword>
<dbReference type="Pfam" id="PF13385">
    <property type="entry name" value="Laminin_G_3"/>
    <property type="match status" value="1"/>
</dbReference>
<dbReference type="RefSeq" id="WP_118767465.1">
    <property type="nucleotide sequence ID" value="NZ_QWKP01000200.1"/>
</dbReference>
<dbReference type="InterPro" id="IPR006311">
    <property type="entry name" value="TAT_signal"/>
</dbReference>
<dbReference type="InterPro" id="IPR049046">
    <property type="entry name" value="Beta-AFase-like_GH127_middle"/>
</dbReference>
<feature type="chain" id="PRO_5019256860" description="LamG-like jellyroll fold domain-containing protein" evidence="1">
    <location>
        <begin position="33"/>
        <end position="1566"/>
    </location>
</feature>
<evidence type="ECO:0000259" key="4">
    <source>
        <dbReference type="Pfam" id="PF16640"/>
    </source>
</evidence>
<dbReference type="InterPro" id="IPR013783">
    <property type="entry name" value="Ig-like_fold"/>
</dbReference>
<feature type="domain" description="Atrophied bacterial Ig" evidence="5">
    <location>
        <begin position="281"/>
        <end position="351"/>
    </location>
</feature>
<accession>A0A413RKM0</accession>
<dbReference type="EMBL" id="QWKP01000200">
    <property type="protein sequence ID" value="RHA39934.1"/>
    <property type="molecule type" value="Genomic_DNA"/>
</dbReference>
<dbReference type="SUPFAM" id="SSF49899">
    <property type="entry name" value="Concanavalin A-like lectins/glucanases"/>
    <property type="match status" value="1"/>
</dbReference>